<proteinExistence type="predicted"/>
<dbReference type="RefSeq" id="XP_013779650.1">
    <property type="nucleotide sequence ID" value="XM_013924196.2"/>
</dbReference>
<dbReference type="InterPro" id="IPR027465">
    <property type="entry name" value="TIMP_C"/>
</dbReference>
<dbReference type="Proteomes" id="UP000694941">
    <property type="component" value="Unplaced"/>
</dbReference>
<dbReference type="Pfam" id="PF00965">
    <property type="entry name" value="TIMP"/>
    <property type="match status" value="1"/>
</dbReference>
<name>A0ABM1BD94_LIMPO</name>
<dbReference type="InterPro" id="IPR001820">
    <property type="entry name" value="TIMP"/>
</dbReference>
<evidence type="ECO:0000256" key="2">
    <source>
        <dbReference type="ARBA" id="ARBA00022525"/>
    </source>
</evidence>
<dbReference type="Gene3D" id="2.40.50.120">
    <property type="match status" value="1"/>
</dbReference>
<sequence>MTTNSHKCGLVTAHRYKQIYNGSKHTKTSKGRVIGEKAWVLRCNFVHEWSTLSRKQKKGFRKLYHQGCQCKVRMPRPSRSRRERYCQWDTADEGKDDCQSLHTMCVPNHRENKGCIWSRNRRYRKCMKDRQKKKEKEREQEP</sequence>
<dbReference type="GeneID" id="106464085"/>
<keyword evidence="2" id="KW-0964">Secreted</keyword>
<gene>
    <name evidence="4" type="primary">LOC106464085</name>
</gene>
<evidence type="ECO:0000313" key="4">
    <source>
        <dbReference type="RefSeq" id="XP_013779650.1"/>
    </source>
</evidence>
<evidence type="ECO:0000256" key="1">
    <source>
        <dbReference type="ARBA" id="ARBA00004613"/>
    </source>
</evidence>
<dbReference type="GO" id="GO:0030414">
    <property type="term" value="F:peptidase inhibitor activity"/>
    <property type="evidence" value="ECO:0007669"/>
    <property type="project" value="UniProtKB-KW"/>
</dbReference>
<reference evidence="4" key="1">
    <citation type="submission" date="2025-08" db="UniProtKB">
        <authorList>
            <consortium name="RefSeq"/>
        </authorList>
    </citation>
    <scope>IDENTIFICATION</scope>
    <source>
        <tissue evidence="4">Muscle</tissue>
    </source>
</reference>
<keyword evidence="4" id="KW-0646">Protease inhibitor</keyword>
<dbReference type="SMART" id="SM00206">
    <property type="entry name" value="NTR"/>
    <property type="match status" value="1"/>
</dbReference>
<dbReference type="PANTHER" id="PTHR11844">
    <property type="entry name" value="METALLOPROTEASE INHIBITOR"/>
    <property type="match status" value="1"/>
</dbReference>
<accession>A0ABM1BD94</accession>
<keyword evidence="3" id="KW-1185">Reference proteome</keyword>
<dbReference type="PANTHER" id="PTHR11844:SF25">
    <property type="entry name" value="NTR DOMAIN-CONTAINING PROTEIN"/>
    <property type="match status" value="1"/>
</dbReference>
<dbReference type="InterPro" id="IPR008993">
    <property type="entry name" value="TIMP-like_OB-fold"/>
</dbReference>
<keyword evidence="4" id="KW-0481">Metalloenzyme inhibitor</keyword>
<evidence type="ECO:0000313" key="3">
    <source>
        <dbReference type="Proteomes" id="UP000694941"/>
    </source>
</evidence>
<comment type="subcellular location">
    <subcellularLocation>
        <location evidence="1">Secreted</location>
    </subcellularLocation>
</comment>
<keyword evidence="4" id="KW-0483">Metalloprotease inhibitor</keyword>
<organism evidence="3 4">
    <name type="scientific">Limulus polyphemus</name>
    <name type="common">Atlantic horseshoe crab</name>
    <dbReference type="NCBI Taxonomy" id="6850"/>
    <lineage>
        <taxon>Eukaryota</taxon>
        <taxon>Metazoa</taxon>
        <taxon>Ecdysozoa</taxon>
        <taxon>Arthropoda</taxon>
        <taxon>Chelicerata</taxon>
        <taxon>Merostomata</taxon>
        <taxon>Xiphosura</taxon>
        <taxon>Limulidae</taxon>
        <taxon>Limulus</taxon>
    </lineage>
</organism>
<dbReference type="SUPFAM" id="SSF50242">
    <property type="entry name" value="TIMP-like"/>
    <property type="match status" value="1"/>
</dbReference>
<dbReference type="Gene3D" id="3.90.370.10">
    <property type="entry name" value="Tissue inhibitor of metalloproteinase-1. Chain B, domain 1"/>
    <property type="match status" value="1"/>
</dbReference>
<protein>
    <submittedName>
        <fullName evidence="4">Metalloproteinase inhibitor 3-like</fullName>
    </submittedName>
</protein>